<organism evidence="1 2">
    <name type="scientific">Sphingomonas donggukensis</name>
    <dbReference type="NCBI Taxonomy" id="2949093"/>
    <lineage>
        <taxon>Bacteria</taxon>
        <taxon>Pseudomonadati</taxon>
        <taxon>Pseudomonadota</taxon>
        <taxon>Alphaproteobacteria</taxon>
        <taxon>Sphingomonadales</taxon>
        <taxon>Sphingomonadaceae</taxon>
        <taxon>Sphingomonas</taxon>
    </lineage>
</organism>
<evidence type="ECO:0000313" key="1">
    <source>
        <dbReference type="EMBL" id="URW75977.1"/>
    </source>
</evidence>
<dbReference type="InterPro" id="IPR028978">
    <property type="entry name" value="Chorismate_lyase_/UTRA_dom_sf"/>
</dbReference>
<evidence type="ECO:0000313" key="2">
    <source>
        <dbReference type="Proteomes" id="UP001055580"/>
    </source>
</evidence>
<dbReference type="SUPFAM" id="SSF64288">
    <property type="entry name" value="Chorismate lyase-like"/>
    <property type="match status" value="1"/>
</dbReference>
<protein>
    <recommendedName>
        <fullName evidence="3">Chorismate lyase</fullName>
    </recommendedName>
</protein>
<gene>
    <name evidence="1" type="ORF">M9980_01740</name>
</gene>
<dbReference type="Gene3D" id="3.40.1410.10">
    <property type="entry name" value="Chorismate lyase-like"/>
    <property type="match status" value="1"/>
</dbReference>
<sequence length="161" mass="17386">MTPEHVHDPLGAFARELSSGGIVTQVLERRAGGRVRAEAVGSTSVTVDAAIRDLLGCAANDVVAHRATRLMHGEVELSDADLWYLPSRLTPEINHALTVGDTPFGRAIQSLAPTRRTLLCERLWGGSFILRVRAVVLDGEGRALALVDERYLPVALGRVQT</sequence>
<name>A0ABY4TUA8_9SPHN</name>
<reference evidence="1" key="1">
    <citation type="submission" date="2022-05" db="EMBL/GenBank/DDBJ databases">
        <title>Sphingomonas sp. strain RMG20 Genome sequencing and assembly.</title>
        <authorList>
            <person name="Kim I."/>
        </authorList>
    </citation>
    <scope>NUCLEOTIDE SEQUENCE</scope>
    <source>
        <strain evidence="1">RMG20</strain>
    </source>
</reference>
<dbReference type="EMBL" id="CP098401">
    <property type="protein sequence ID" value="URW75977.1"/>
    <property type="molecule type" value="Genomic_DNA"/>
</dbReference>
<dbReference type="Proteomes" id="UP001055580">
    <property type="component" value="Chromosome"/>
</dbReference>
<accession>A0ABY4TUA8</accession>
<proteinExistence type="predicted"/>
<dbReference type="RefSeq" id="WP_250752695.1">
    <property type="nucleotide sequence ID" value="NZ_CP098401.1"/>
</dbReference>
<keyword evidence="2" id="KW-1185">Reference proteome</keyword>
<evidence type="ECO:0008006" key="3">
    <source>
        <dbReference type="Google" id="ProtNLM"/>
    </source>
</evidence>